<proteinExistence type="predicted"/>
<feature type="disulfide bond" evidence="2">
    <location>
        <begin position="150"/>
        <end position="160"/>
    </location>
</feature>
<dbReference type="PROSITE" id="PS01248">
    <property type="entry name" value="EGF_LAM_1"/>
    <property type="match status" value="1"/>
</dbReference>
<evidence type="ECO:0000259" key="6">
    <source>
        <dbReference type="PROSITE" id="PS50026"/>
    </source>
</evidence>
<name>A0A0C2XWW4_HEBCY</name>
<dbReference type="STRING" id="686832.A0A0C2XWW4"/>
<evidence type="ECO:0000259" key="7">
    <source>
        <dbReference type="PROSITE" id="PS50050"/>
    </source>
</evidence>
<dbReference type="HOGENOM" id="CLU_010013_0_0_1"/>
<dbReference type="SMART" id="SM00181">
    <property type="entry name" value="EGF"/>
    <property type="match status" value="6"/>
</dbReference>
<dbReference type="PANTHER" id="PTHR15332:SF175">
    <property type="entry name" value="PROPROTEIN CONVERTASE SUBTILISIN_KEXIN TYPE 5-LIKE"/>
    <property type="match status" value="1"/>
</dbReference>
<dbReference type="InterPro" id="IPR000742">
    <property type="entry name" value="EGF"/>
</dbReference>
<keyword evidence="2" id="KW-1015">Disulfide bond</keyword>
<sequence length="823" mass="83887">MIAVGAKLSVPGATTPINLLPGVYEATTSPQLLHDALTSSSTTLVSSTGFTNSTSISLPLNLALQPGASIYTGPLYSGQAAFSSLPTTPLINSSTPIPAKALVLSSNVWVALKTGSSDRVIVWDAIPDVGQLPQSNQGALSLLDMQSSACTPGCSGSGVCTSSGTCQCSSGFTGVSCESCASGFFGPKCQACPANCKTCDDGVNGSGRCLKPAVANDPTTCNCKNGVCGSNGQCTCSVGFTTGDDGTLCSKCSPGFFLTASGDCQICNSGCTQCQDGTGLCSTCKSTFSVDANDKTRCNPPPQTASGGTVCPDGSFGAGAACSPCSSQCKTCTGASSNQCTTCADGLVFLNDSCVSPDSNGICPGTNLIADNNKRECDSCGAKCTKCAIPGFNAGSTASQKKCTACIPGFFLSNGACVAECPAGTTVSSQDNLTCIPCDSSCSACAGSSTFCTSCTNNQLASGGRCIASCPSGTFSASGSCLTCHPDCTTCSGGAFNQCSSCPSSRPVLTNGRCLPTCSKNQYFDTPSSSCQTCDSSCSSCSGNGPNNCLACSSATQVLRSGTCVAANCQSNSNVVPGLGVCLSELAIPSPSGTGTTAPLPTVTGINSPTVIVKRGRLEWWQILLMALGCAFIFLVIIWLCRRRQRKKRAKKTAVFAASGLNGAVNRTSTSWRWRLIRFGEKLFGHTRSSRRARTVPNIVHLGPMHHDHDDTKLATKLRAAEEARASTPLIASTVPAANPSRGKTADNDDFDMINLIGSQILAQIHPPVHDGKGCTGAAHTAFGNGLESKGRDSAGRAIGRSGSRQGGICESFAKFLQSSCAG</sequence>
<evidence type="ECO:0000313" key="8">
    <source>
        <dbReference type="EMBL" id="KIM42113.1"/>
    </source>
</evidence>
<evidence type="ECO:0000256" key="5">
    <source>
        <dbReference type="SAM" id="Phobius"/>
    </source>
</evidence>
<dbReference type="InterPro" id="IPR002049">
    <property type="entry name" value="LE_dom"/>
</dbReference>
<dbReference type="EMBL" id="KN831778">
    <property type="protein sequence ID" value="KIM42113.1"/>
    <property type="molecule type" value="Genomic_DNA"/>
</dbReference>
<reference evidence="8 9" key="1">
    <citation type="submission" date="2014-04" db="EMBL/GenBank/DDBJ databases">
        <authorList>
            <consortium name="DOE Joint Genome Institute"/>
            <person name="Kuo A."/>
            <person name="Gay G."/>
            <person name="Dore J."/>
            <person name="Kohler A."/>
            <person name="Nagy L.G."/>
            <person name="Floudas D."/>
            <person name="Copeland A."/>
            <person name="Barry K.W."/>
            <person name="Cichocki N."/>
            <person name="Veneault-Fourrey C."/>
            <person name="LaButti K."/>
            <person name="Lindquist E.A."/>
            <person name="Lipzen A."/>
            <person name="Lundell T."/>
            <person name="Morin E."/>
            <person name="Murat C."/>
            <person name="Sun H."/>
            <person name="Tunlid A."/>
            <person name="Henrissat B."/>
            <person name="Grigoriev I.V."/>
            <person name="Hibbett D.S."/>
            <person name="Martin F."/>
            <person name="Nordberg H.P."/>
            <person name="Cantor M.N."/>
            <person name="Hua S.X."/>
        </authorList>
    </citation>
    <scope>NUCLEOTIDE SEQUENCE [LARGE SCALE GENOMIC DNA]</scope>
    <source>
        <strain evidence="9">h7</strain>
    </source>
</reference>
<dbReference type="OrthoDB" id="18487at2759"/>
<feature type="domain" description="TNFR-Cys" evidence="7">
    <location>
        <begin position="251"/>
        <end position="298"/>
    </location>
</feature>
<dbReference type="InterPro" id="IPR001368">
    <property type="entry name" value="TNFR/NGFR_Cys_rich_reg"/>
</dbReference>
<keyword evidence="5" id="KW-0812">Transmembrane</keyword>
<dbReference type="PROSITE" id="PS50050">
    <property type="entry name" value="TNFR_NGFR_2"/>
    <property type="match status" value="1"/>
</dbReference>
<dbReference type="InterPro" id="IPR006212">
    <property type="entry name" value="Furin_repeat"/>
</dbReference>
<feature type="domain" description="EGF-like" evidence="6">
    <location>
        <begin position="146"/>
        <end position="178"/>
    </location>
</feature>
<evidence type="ECO:0000256" key="1">
    <source>
        <dbReference type="ARBA" id="ARBA00022536"/>
    </source>
</evidence>
<evidence type="ECO:0000313" key="9">
    <source>
        <dbReference type="Proteomes" id="UP000053424"/>
    </source>
</evidence>
<keyword evidence="5" id="KW-0472">Membrane</keyword>
<dbReference type="SUPFAM" id="SSF57184">
    <property type="entry name" value="Growth factor receptor domain"/>
    <property type="match status" value="3"/>
</dbReference>
<dbReference type="PANTHER" id="PTHR15332">
    <property type="entry name" value="PROPROTEIN CONVERTASE SUBTILISIN_KEXIN TYPE 5-LIKE"/>
    <property type="match status" value="1"/>
</dbReference>
<organism evidence="8 9">
    <name type="scientific">Hebeloma cylindrosporum</name>
    <dbReference type="NCBI Taxonomy" id="76867"/>
    <lineage>
        <taxon>Eukaryota</taxon>
        <taxon>Fungi</taxon>
        <taxon>Dikarya</taxon>
        <taxon>Basidiomycota</taxon>
        <taxon>Agaricomycotina</taxon>
        <taxon>Agaricomycetes</taxon>
        <taxon>Agaricomycetidae</taxon>
        <taxon>Agaricales</taxon>
        <taxon>Agaricineae</taxon>
        <taxon>Hymenogastraceae</taxon>
        <taxon>Hebeloma</taxon>
    </lineage>
</organism>
<dbReference type="CDD" id="cd00064">
    <property type="entry name" value="FU"/>
    <property type="match status" value="2"/>
</dbReference>
<dbReference type="SMART" id="SM00180">
    <property type="entry name" value="EGF_Lam"/>
    <property type="match status" value="2"/>
</dbReference>
<evidence type="ECO:0000256" key="3">
    <source>
        <dbReference type="PROSITE-ProRule" id="PRU00206"/>
    </source>
</evidence>
<dbReference type="Gene3D" id="2.10.25.10">
    <property type="entry name" value="Laminin"/>
    <property type="match status" value="1"/>
</dbReference>
<feature type="repeat" description="TNFR-Cys" evidence="3">
    <location>
        <begin position="251"/>
        <end position="298"/>
    </location>
</feature>
<feature type="transmembrane region" description="Helical" evidence="5">
    <location>
        <begin position="620"/>
        <end position="641"/>
    </location>
</feature>
<dbReference type="PROSITE" id="PS00022">
    <property type="entry name" value="EGF_1"/>
    <property type="match status" value="1"/>
</dbReference>
<keyword evidence="1 2" id="KW-0245">EGF-like domain</keyword>
<protein>
    <recommendedName>
        <fullName evidence="10">EGF-like domain-containing protein</fullName>
    </recommendedName>
</protein>
<feature type="disulfide bond" evidence="3">
    <location>
        <begin position="252"/>
        <end position="267"/>
    </location>
</feature>
<dbReference type="InterPro" id="IPR009030">
    <property type="entry name" value="Growth_fac_rcpt_cys_sf"/>
</dbReference>
<keyword evidence="9" id="KW-1185">Reference proteome</keyword>
<evidence type="ECO:0000256" key="4">
    <source>
        <dbReference type="SAM" id="MobiDB-lite"/>
    </source>
</evidence>
<dbReference type="Gene3D" id="2.10.220.10">
    <property type="entry name" value="Hormone Receptor, Insulin-like Growth Factor Receptor 1, Chain A, domain 2"/>
    <property type="match status" value="4"/>
</dbReference>
<feature type="disulfide bond" evidence="3">
    <location>
        <begin position="271"/>
        <end position="284"/>
    </location>
</feature>
<dbReference type="PROSITE" id="PS50026">
    <property type="entry name" value="EGF_3"/>
    <property type="match status" value="1"/>
</dbReference>
<evidence type="ECO:0000256" key="2">
    <source>
        <dbReference type="PROSITE-ProRule" id="PRU00076"/>
    </source>
</evidence>
<keyword evidence="5" id="KW-1133">Transmembrane helix</keyword>
<accession>A0A0C2XWW4</accession>
<dbReference type="AlphaFoldDB" id="A0A0C2XWW4"/>
<gene>
    <name evidence="8" type="ORF">M413DRAFT_409189</name>
</gene>
<dbReference type="SMART" id="SM00261">
    <property type="entry name" value="FU"/>
    <property type="match status" value="7"/>
</dbReference>
<reference evidence="9" key="2">
    <citation type="submission" date="2015-01" db="EMBL/GenBank/DDBJ databases">
        <title>Evolutionary Origins and Diversification of the Mycorrhizal Mutualists.</title>
        <authorList>
            <consortium name="DOE Joint Genome Institute"/>
            <consortium name="Mycorrhizal Genomics Consortium"/>
            <person name="Kohler A."/>
            <person name="Kuo A."/>
            <person name="Nagy L.G."/>
            <person name="Floudas D."/>
            <person name="Copeland A."/>
            <person name="Barry K.W."/>
            <person name="Cichocki N."/>
            <person name="Veneault-Fourrey C."/>
            <person name="LaButti K."/>
            <person name="Lindquist E.A."/>
            <person name="Lipzen A."/>
            <person name="Lundell T."/>
            <person name="Morin E."/>
            <person name="Murat C."/>
            <person name="Riley R."/>
            <person name="Ohm R."/>
            <person name="Sun H."/>
            <person name="Tunlid A."/>
            <person name="Henrissat B."/>
            <person name="Grigoriev I.V."/>
            <person name="Hibbett D.S."/>
            <person name="Martin F."/>
        </authorList>
    </citation>
    <scope>NUCLEOTIDE SEQUENCE [LARGE SCALE GENOMIC DNA]</scope>
    <source>
        <strain evidence="9">h7</strain>
    </source>
</reference>
<feature type="region of interest" description="Disordered" evidence="4">
    <location>
        <begin position="785"/>
        <end position="805"/>
    </location>
</feature>
<feature type="disulfide bond" evidence="2">
    <location>
        <begin position="168"/>
        <end position="177"/>
    </location>
</feature>
<dbReference type="Proteomes" id="UP000053424">
    <property type="component" value="Unassembled WGS sequence"/>
</dbReference>
<dbReference type="Pfam" id="PF23106">
    <property type="entry name" value="EGF_Teneurin"/>
    <property type="match status" value="1"/>
</dbReference>
<evidence type="ECO:0008006" key="10">
    <source>
        <dbReference type="Google" id="ProtNLM"/>
    </source>
</evidence>
<comment type="caution">
    <text evidence="2">Lacks conserved residue(s) required for the propagation of feature annotation.</text>
</comment>